<proteinExistence type="predicted"/>
<reference evidence="4" key="1">
    <citation type="submission" date="2020-05" db="EMBL/GenBank/DDBJ databases">
        <authorList>
            <person name="Chiriac C."/>
            <person name="Salcher M."/>
            <person name="Ghai R."/>
            <person name="Kavagutti S V."/>
        </authorList>
    </citation>
    <scope>NUCLEOTIDE SEQUENCE</scope>
</reference>
<dbReference type="EMBL" id="LR796570">
    <property type="protein sequence ID" value="CAB4151268.1"/>
    <property type="molecule type" value="Genomic_DNA"/>
</dbReference>
<evidence type="ECO:0000313" key="2">
    <source>
        <dbReference type="EMBL" id="CAB4172648.1"/>
    </source>
</evidence>
<dbReference type="EMBL" id="LR797047">
    <property type="protein sequence ID" value="CAB4183501.1"/>
    <property type="molecule type" value="Genomic_DNA"/>
</dbReference>
<name>A0A6J5RV68_9CAUD</name>
<organism evidence="4">
    <name type="scientific">uncultured Caudovirales phage</name>
    <dbReference type="NCBI Taxonomy" id="2100421"/>
    <lineage>
        <taxon>Viruses</taxon>
        <taxon>Duplodnaviria</taxon>
        <taxon>Heunggongvirae</taxon>
        <taxon>Uroviricota</taxon>
        <taxon>Caudoviricetes</taxon>
        <taxon>Peduoviridae</taxon>
        <taxon>Maltschvirus</taxon>
        <taxon>Maltschvirus maltsch</taxon>
    </lineage>
</organism>
<evidence type="ECO:0000313" key="6">
    <source>
        <dbReference type="EMBL" id="CAB5229366.1"/>
    </source>
</evidence>
<dbReference type="EMBL" id="LR796883">
    <property type="protein sequence ID" value="CAB4172648.1"/>
    <property type="molecule type" value="Genomic_DNA"/>
</dbReference>
<dbReference type="EMBL" id="LR797322">
    <property type="protein sequence ID" value="CAB4202440.1"/>
    <property type="molecule type" value="Genomic_DNA"/>
</dbReference>
<dbReference type="EMBL" id="LR798399">
    <property type="protein sequence ID" value="CAB5229366.1"/>
    <property type="molecule type" value="Genomic_DNA"/>
</dbReference>
<evidence type="ECO:0000313" key="3">
    <source>
        <dbReference type="EMBL" id="CAB4183501.1"/>
    </source>
</evidence>
<dbReference type="EMBL" id="LR797416">
    <property type="protein sequence ID" value="CAB4214765.1"/>
    <property type="molecule type" value="Genomic_DNA"/>
</dbReference>
<gene>
    <name evidence="3" type="ORF">UFOVP1104_2</name>
    <name evidence="4" type="ORF">UFOVP1371_15</name>
    <name evidence="5" type="ORF">UFOVP1468_23</name>
    <name evidence="6" type="ORF">UFOVP1555_34</name>
    <name evidence="1" type="ORF">UFOVP596_6</name>
    <name evidence="2" type="ORF">UFOVP938_38</name>
</gene>
<evidence type="ECO:0000313" key="4">
    <source>
        <dbReference type="EMBL" id="CAB4202440.1"/>
    </source>
</evidence>
<evidence type="ECO:0000313" key="1">
    <source>
        <dbReference type="EMBL" id="CAB4151268.1"/>
    </source>
</evidence>
<evidence type="ECO:0000313" key="5">
    <source>
        <dbReference type="EMBL" id="CAB4214765.1"/>
    </source>
</evidence>
<sequence>MILQLDPPIPLDTPKGAGFAHLVVDYGMDFDLCWTVFITETRECWTFQNREVRAVSNVTFKRSE</sequence>
<protein>
    <submittedName>
        <fullName evidence="4">Uncharacterized protein</fullName>
    </submittedName>
</protein>
<accession>A0A6J5RV68</accession>